<feature type="domain" description="Aminotransferase class V" evidence="2">
    <location>
        <begin position="78"/>
        <end position="430"/>
    </location>
</feature>
<evidence type="ECO:0000313" key="5">
    <source>
        <dbReference type="Proteomes" id="UP001186944"/>
    </source>
</evidence>
<dbReference type="SUPFAM" id="SSF53383">
    <property type="entry name" value="PLP-dependent transferases"/>
    <property type="match status" value="1"/>
</dbReference>
<dbReference type="PANTHER" id="PTHR43686">
    <property type="entry name" value="SULFURTRANSFERASE-RELATED"/>
    <property type="match status" value="1"/>
</dbReference>
<evidence type="ECO:0000256" key="1">
    <source>
        <dbReference type="SAM" id="MobiDB-lite"/>
    </source>
</evidence>
<dbReference type="Pfam" id="PF00266">
    <property type="entry name" value="Aminotran_5"/>
    <property type="match status" value="1"/>
</dbReference>
<dbReference type="AlphaFoldDB" id="A0AA88Y7V2"/>
<proteinExistence type="predicted"/>
<dbReference type="SUPFAM" id="SSF52402">
    <property type="entry name" value="Adenine nucleotide alpha hydrolases-like"/>
    <property type="match status" value="1"/>
</dbReference>
<evidence type="ECO:0000259" key="2">
    <source>
        <dbReference type="Pfam" id="PF00266"/>
    </source>
</evidence>
<gene>
    <name evidence="4" type="ORF">FSP39_016852</name>
</gene>
<dbReference type="InterPro" id="IPR015424">
    <property type="entry name" value="PyrdxlP-dep_Trfase"/>
</dbReference>
<feature type="region of interest" description="Disordered" evidence="1">
    <location>
        <begin position="695"/>
        <end position="729"/>
    </location>
</feature>
<feature type="compositionally biased region" description="Basic and acidic residues" evidence="1">
    <location>
        <begin position="695"/>
        <end position="706"/>
    </location>
</feature>
<dbReference type="Proteomes" id="UP001186944">
    <property type="component" value="Unassembled WGS sequence"/>
</dbReference>
<sequence>MEEGTCQARDRVFYTIPEKDDDLNKQGGVEKDKEDLLKYVSSNILGKDKVFSGPFGLRRGGSQNICKGIALKFIEDYIQNEVLPDYGNTHTTTSITSLQTTLYRHEARDIIRNSVHASEHDSVIFCGSGTTGAVHKLLHGLDLKTPPIVFVGPYEHHSSFLPWTEFGAKIIRIKEDPGGGVNIGHLNQQLKKYQNSGCQLIGCFSAASNITGILVDVNTVTIALHKAGALAFWDYATAAPYVKIDMNPVVISSEEQPYVYKDAVFLSTHKFIGGVQTPGVLIAKKKLFKNKIPEKCGGGSVFYVRREGHRFLQEPELREEGGTPAIVEAVRAGMVFQLKNAITPEVIMEKEQQLFSIGREAWKDCPNLVLLGDLTPERLPIFSFLVYQPDCGRFLHYNFVASLLNDLFGIQARGGCACAGPYAMDLLGLNETTATEIEELLAEDDRLDRTHLRRYREYSHREIVRPGFVRINLPYFMDKDTMDFVIEAVKLVAQHGWKLLPQYMFNPETGEWRQKNFQVFKDRKWLGHIKYGTGKMEYKVPPFIVKGELPKDYQDCLEKAKSLFIQAGKTKYQLPDHSQMFDDKAQKYRWFLLPSEAALFLHGNHVSNYATKLPFCPPKLRLQIGLPPFILGEEDSSTDVIYEGKSQGLENSGSNTMHEGNSEESFRDKMIENIDRGFSENLVDSAKNHDTAIHVTPHHEKNDVKQSTESNTLDQTSPESCDRKPAGESSFVSTEINNYNCDLNDINRTALSLNSNPKQGSGNECETTCNPDNKDTSAEIDMKSDFCSLSKKRSLCSDQKFAIDSSSNCSVSKQRRTEAIIVSEKSVESKVCDNNGKEVCDKKDSKAQGKDKKLCKWFSPPKTIFTPFLKALEEYKMIRDGDRILVCLSGGKDSLSLLHTIRQYQFYSKSKGVVFEFGAVTVDPQTPSYDPSPLKQYLASLGVPYFYESQCIMEQAQSLEDCASICSFCSRMKRGRIYACARRNGYNVLALGQHLDDLAESFLMSFFHNGILRTMKAHYDVEERDLRVIRPFVYAEREGPQDNKLPVIAENCPACFEAPKERHRTKQLLAAQEILFPQIYNSMMAAMKPIMGISKTGIKVKDYLTNGQGSKDSEEDDMDF</sequence>
<reference evidence="4" key="1">
    <citation type="submission" date="2019-08" db="EMBL/GenBank/DDBJ databases">
        <title>The improved chromosome-level genome for the pearl oyster Pinctada fucata martensii using PacBio sequencing and Hi-C.</title>
        <authorList>
            <person name="Zheng Z."/>
        </authorList>
    </citation>
    <scope>NUCLEOTIDE SEQUENCE</scope>
    <source>
        <strain evidence="4">ZZ-2019</strain>
        <tissue evidence="4">Adductor muscle</tissue>
    </source>
</reference>
<dbReference type="CDD" id="cd24138">
    <property type="entry name" value="TtcA-like"/>
    <property type="match status" value="1"/>
</dbReference>
<evidence type="ECO:0000313" key="4">
    <source>
        <dbReference type="EMBL" id="KAK3100241.1"/>
    </source>
</evidence>
<comment type="caution">
    <text evidence="4">The sequence shown here is derived from an EMBL/GenBank/DDBJ whole genome shotgun (WGS) entry which is preliminary data.</text>
</comment>
<protein>
    <submittedName>
        <fullName evidence="4">Uncharacterized protein</fullName>
    </submittedName>
</protein>
<dbReference type="InterPro" id="IPR015422">
    <property type="entry name" value="PyrdxlP-dep_Trfase_small"/>
</dbReference>
<organism evidence="4 5">
    <name type="scientific">Pinctada imbricata</name>
    <name type="common">Atlantic pearl-oyster</name>
    <name type="synonym">Pinctada martensii</name>
    <dbReference type="NCBI Taxonomy" id="66713"/>
    <lineage>
        <taxon>Eukaryota</taxon>
        <taxon>Metazoa</taxon>
        <taxon>Spiralia</taxon>
        <taxon>Lophotrochozoa</taxon>
        <taxon>Mollusca</taxon>
        <taxon>Bivalvia</taxon>
        <taxon>Autobranchia</taxon>
        <taxon>Pteriomorphia</taxon>
        <taxon>Pterioida</taxon>
        <taxon>Pterioidea</taxon>
        <taxon>Pteriidae</taxon>
        <taxon>Pinctada</taxon>
    </lineage>
</organism>
<dbReference type="PANTHER" id="PTHR43686:SF1">
    <property type="entry name" value="AMINOTRAN_5 DOMAIN-CONTAINING PROTEIN"/>
    <property type="match status" value="1"/>
</dbReference>
<feature type="domain" description="tRNA(Ile)-lysidine/2-thiocytidine synthase N-terminal" evidence="3">
    <location>
        <begin position="884"/>
        <end position="1038"/>
    </location>
</feature>
<dbReference type="Gene3D" id="3.40.50.620">
    <property type="entry name" value="HUPs"/>
    <property type="match status" value="1"/>
</dbReference>
<dbReference type="Gene3D" id="3.90.1150.10">
    <property type="entry name" value="Aspartate Aminotransferase, domain 1"/>
    <property type="match status" value="1"/>
</dbReference>
<accession>A0AA88Y7V2</accession>
<dbReference type="Pfam" id="PF01171">
    <property type="entry name" value="ATP_bind_3"/>
    <property type="match status" value="1"/>
</dbReference>
<dbReference type="InterPro" id="IPR000192">
    <property type="entry name" value="Aminotrans_V_dom"/>
</dbReference>
<evidence type="ECO:0000259" key="3">
    <source>
        <dbReference type="Pfam" id="PF01171"/>
    </source>
</evidence>
<dbReference type="EMBL" id="VSWD01000006">
    <property type="protein sequence ID" value="KAK3100241.1"/>
    <property type="molecule type" value="Genomic_DNA"/>
</dbReference>
<keyword evidence="5" id="KW-1185">Reference proteome</keyword>
<dbReference type="InterPro" id="IPR015421">
    <property type="entry name" value="PyrdxlP-dep_Trfase_major"/>
</dbReference>
<dbReference type="InterPro" id="IPR014729">
    <property type="entry name" value="Rossmann-like_a/b/a_fold"/>
</dbReference>
<dbReference type="Gene3D" id="3.40.640.10">
    <property type="entry name" value="Type I PLP-dependent aspartate aminotransferase-like (Major domain)"/>
    <property type="match status" value="1"/>
</dbReference>
<dbReference type="InterPro" id="IPR011063">
    <property type="entry name" value="TilS/TtcA_N"/>
</dbReference>
<name>A0AA88Y7V2_PINIB</name>
<feature type="compositionally biased region" description="Polar residues" evidence="1">
    <location>
        <begin position="707"/>
        <end position="719"/>
    </location>
</feature>